<comment type="caution">
    <text evidence="1">The sequence shown here is derived from an EMBL/GenBank/DDBJ whole genome shotgun (WGS) entry which is preliminary data.</text>
</comment>
<organism evidence="1 2">
    <name type="scientific">candidate division WWE3 bacterium GW2011_GWB1_41_6</name>
    <dbReference type="NCBI Taxonomy" id="1619112"/>
    <lineage>
        <taxon>Bacteria</taxon>
        <taxon>Katanobacteria</taxon>
    </lineage>
</organism>
<name>A0A0G0ZTE9_UNCKA</name>
<evidence type="ECO:0000313" key="2">
    <source>
        <dbReference type="Proteomes" id="UP000034163"/>
    </source>
</evidence>
<dbReference type="AlphaFoldDB" id="A0A0G0ZTE9"/>
<feature type="non-terminal residue" evidence="1">
    <location>
        <position position="26"/>
    </location>
</feature>
<dbReference type="EMBL" id="LCBS01000025">
    <property type="protein sequence ID" value="KKS16228.1"/>
    <property type="molecule type" value="Genomic_DNA"/>
</dbReference>
<evidence type="ECO:0000313" key="1">
    <source>
        <dbReference type="EMBL" id="KKS16228.1"/>
    </source>
</evidence>
<reference evidence="1 2" key="1">
    <citation type="journal article" date="2015" name="Nature">
        <title>rRNA introns, odd ribosomes, and small enigmatic genomes across a large radiation of phyla.</title>
        <authorList>
            <person name="Brown C.T."/>
            <person name="Hug L.A."/>
            <person name="Thomas B.C."/>
            <person name="Sharon I."/>
            <person name="Castelle C.J."/>
            <person name="Singh A."/>
            <person name="Wilkins M.J."/>
            <person name="Williams K.H."/>
            <person name="Banfield J.F."/>
        </authorList>
    </citation>
    <scope>NUCLEOTIDE SEQUENCE [LARGE SCALE GENOMIC DNA]</scope>
</reference>
<protein>
    <submittedName>
        <fullName evidence="1">Uncharacterized protein</fullName>
    </submittedName>
</protein>
<proteinExistence type="predicted"/>
<dbReference type="Proteomes" id="UP000034163">
    <property type="component" value="Unassembled WGS sequence"/>
</dbReference>
<gene>
    <name evidence="1" type="ORF">UU72_C0025G0001</name>
</gene>
<sequence length="26" mass="3124">MDIDYIKTLQPEKIAEEVYKKNVELL</sequence>
<accession>A0A0G0ZTE9</accession>